<feature type="compositionally biased region" description="Basic and acidic residues" evidence="2">
    <location>
        <begin position="491"/>
        <end position="531"/>
    </location>
</feature>
<dbReference type="CDD" id="cd17324">
    <property type="entry name" value="MFS_NepI_like"/>
    <property type="match status" value="1"/>
</dbReference>
<evidence type="ECO:0000313" key="6">
    <source>
        <dbReference type="Proteomes" id="UP000803884"/>
    </source>
</evidence>
<dbReference type="PROSITE" id="PS50850">
    <property type="entry name" value="MFS"/>
    <property type="match status" value="1"/>
</dbReference>
<feature type="transmembrane region" description="Helical" evidence="3">
    <location>
        <begin position="317"/>
        <end position="337"/>
    </location>
</feature>
<feature type="transmembrane region" description="Helical" evidence="3">
    <location>
        <begin position="207"/>
        <end position="225"/>
    </location>
</feature>
<evidence type="ECO:0000259" key="4">
    <source>
        <dbReference type="PROSITE" id="PS50850"/>
    </source>
</evidence>
<feature type="transmembrane region" description="Helical" evidence="3">
    <location>
        <begin position="349"/>
        <end position="371"/>
    </location>
</feature>
<gene>
    <name evidence="5" type="ORF">WHR41_01994</name>
</gene>
<dbReference type="PANTHER" id="PTHR42910">
    <property type="entry name" value="TRANSPORTER SCO4007-RELATED"/>
    <property type="match status" value="1"/>
</dbReference>
<feature type="region of interest" description="Disordered" evidence="2">
    <location>
        <begin position="1"/>
        <end position="48"/>
    </location>
</feature>
<reference evidence="5 6" key="1">
    <citation type="journal article" date="2020" name="Microbiol. Resour. Announc.">
        <title>Draft Genome Sequence of a Cladosporium Species Isolated from the Mesophotic Ascidian Didemnum maculosum.</title>
        <authorList>
            <person name="Gioti A."/>
            <person name="Siaperas R."/>
            <person name="Nikolaivits E."/>
            <person name="Le Goff G."/>
            <person name="Ouazzani J."/>
            <person name="Kotoulas G."/>
            <person name="Topakas E."/>
        </authorList>
    </citation>
    <scope>NUCLEOTIDE SEQUENCE [LARGE SCALE GENOMIC DNA]</scope>
    <source>
        <strain evidence="5 6">TM138-S3</strain>
    </source>
</reference>
<evidence type="ECO:0000256" key="2">
    <source>
        <dbReference type="SAM" id="MobiDB-lite"/>
    </source>
</evidence>
<keyword evidence="3" id="KW-1133">Transmembrane helix</keyword>
<keyword evidence="3" id="KW-0472">Membrane</keyword>
<comment type="subcellular location">
    <subcellularLocation>
        <location evidence="1">Membrane</location>
        <topology evidence="1">Multi-pass membrane protein</topology>
    </subcellularLocation>
</comment>
<dbReference type="GeneID" id="96003438"/>
<feature type="region of interest" description="Disordered" evidence="2">
    <location>
        <begin position="483"/>
        <end position="589"/>
    </location>
</feature>
<accession>A0AB34L0R3</accession>
<dbReference type="Pfam" id="PF07690">
    <property type="entry name" value="MFS_1"/>
    <property type="match status" value="1"/>
</dbReference>
<dbReference type="RefSeq" id="XP_069232270.1">
    <property type="nucleotide sequence ID" value="XM_069370600.1"/>
</dbReference>
<feature type="transmembrane region" description="Helical" evidence="3">
    <location>
        <begin position="237"/>
        <end position="256"/>
    </location>
</feature>
<evidence type="ECO:0000256" key="1">
    <source>
        <dbReference type="ARBA" id="ARBA00004141"/>
    </source>
</evidence>
<feature type="transmembrane region" description="Helical" evidence="3">
    <location>
        <begin position="286"/>
        <end position="305"/>
    </location>
</feature>
<feature type="compositionally biased region" description="Basic and acidic residues" evidence="2">
    <location>
        <begin position="549"/>
        <end position="576"/>
    </location>
</feature>
<feature type="transmembrane region" description="Helical" evidence="3">
    <location>
        <begin position="82"/>
        <end position="101"/>
    </location>
</feature>
<dbReference type="PANTHER" id="PTHR42910:SF1">
    <property type="entry name" value="MAJOR FACILITATOR SUPERFAMILY (MFS) PROFILE DOMAIN-CONTAINING PROTEIN"/>
    <property type="match status" value="1"/>
</dbReference>
<dbReference type="InterPro" id="IPR036259">
    <property type="entry name" value="MFS_trans_sf"/>
</dbReference>
<evidence type="ECO:0000313" key="5">
    <source>
        <dbReference type="EMBL" id="KAL1589165.1"/>
    </source>
</evidence>
<feature type="transmembrane region" description="Helical" evidence="3">
    <location>
        <begin position="150"/>
        <end position="167"/>
    </location>
</feature>
<feature type="transmembrane region" description="Helical" evidence="3">
    <location>
        <begin position="441"/>
        <end position="461"/>
    </location>
</feature>
<dbReference type="GO" id="GO:0016020">
    <property type="term" value="C:membrane"/>
    <property type="evidence" value="ECO:0007669"/>
    <property type="project" value="UniProtKB-SubCell"/>
</dbReference>
<dbReference type="AlphaFoldDB" id="A0AB34L0R3"/>
<feature type="compositionally biased region" description="Low complexity" evidence="2">
    <location>
        <begin position="17"/>
        <end position="35"/>
    </location>
</feature>
<dbReference type="InterPro" id="IPR020846">
    <property type="entry name" value="MFS_dom"/>
</dbReference>
<dbReference type="Gene3D" id="1.20.1250.20">
    <property type="entry name" value="MFS general substrate transporter like domains"/>
    <property type="match status" value="1"/>
</dbReference>
<dbReference type="Proteomes" id="UP000803884">
    <property type="component" value="Unassembled WGS sequence"/>
</dbReference>
<dbReference type="EMBL" id="JAAQHG020000005">
    <property type="protein sequence ID" value="KAL1589165.1"/>
    <property type="molecule type" value="Genomic_DNA"/>
</dbReference>
<name>A0AB34L0R3_9PEZI</name>
<dbReference type="GO" id="GO:0022857">
    <property type="term" value="F:transmembrane transporter activity"/>
    <property type="evidence" value="ECO:0007669"/>
    <property type="project" value="InterPro"/>
</dbReference>
<evidence type="ECO:0000256" key="3">
    <source>
        <dbReference type="SAM" id="Phobius"/>
    </source>
</evidence>
<dbReference type="SUPFAM" id="SSF103473">
    <property type="entry name" value="MFS general substrate transporter"/>
    <property type="match status" value="1"/>
</dbReference>
<feature type="domain" description="Major facilitator superfamily (MFS) profile" evidence="4">
    <location>
        <begin position="81"/>
        <end position="468"/>
    </location>
</feature>
<organism evidence="5 6">
    <name type="scientific">Cladosporium halotolerans</name>
    <dbReference type="NCBI Taxonomy" id="1052096"/>
    <lineage>
        <taxon>Eukaryota</taxon>
        <taxon>Fungi</taxon>
        <taxon>Dikarya</taxon>
        <taxon>Ascomycota</taxon>
        <taxon>Pezizomycotina</taxon>
        <taxon>Dothideomycetes</taxon>
        <taxon>Dothideomycetidae</taxon>
        <taxon>Cladosporiales</taxon>
        <taxon>Cladosporiaceae</taxon>
        <taxon>Cladosporium</taxon>
    </lineage>
</organism>
<dbReference type="InterPro" id="IPR011701">
    <property type="entry name" value="MFS"/>
</dbReference>
<sequence length="589" mass="64209">MTPPGPVGERKPEHADSASSSPLSSSTSPDASRAAGTCDNEDANSPNASNSRLARLWRAYDAVSFTPKRCRWDPVEPPKFNIWLNLLFGAAGAFTVANLYYTHPILDILAQDFGVDYVAVAEIPTLAQAGYALGLLTLCPLGDLLRRRPFVLYLVFFTASLSIGLATTGSLAAFSAITFLTGVSTVTPQVMLPLVGDLAPPQRRASAMAIVVSGLTMGILIARVLSGIMTQYTTWRAVFWLSVGLQYTVWFLLYLFMPDYPSSNPGGLNYFKMLWSMLVMLTKHPVLVQACFITFFTAATFTNFWTTLTFLLSDDPYNYSTLVIGLFALIGIASMCIGPFHARYVIDRFVPIFSVLLGMIYCLIGITIGTYTGTFTVAGPVIQAFLNDFGMQTCQIANRTALFAVEPKGRSRVNTVFMVATFCGQLTGTSVGSNLYDRGGWIASGSYSVGSIGAALVVCLLRGPWETRWVGWRGGWSIRKKVANSSDGNTVEEKNPLRRLDTNERLDEQARKRQAGEDLEKGEARNGDHQVQEQGECDQEAVNSMGVERALEGHAAEDKTDEVYGDDEKASSKDVEAPTMSRETAGNKV</sequence>
<keyword evidence="3" id="KW-0812">Transmembrane</keyword>
<comment type="caution">
    <text evidence="5">The sequence shown here is derived from an EMBL/GenBank/DDBJ whole genome shotgun (WGS) entry which is preliminary data.</text>
</comment>
<protein>
    <recommendedName>
        <fullName evidence="4">Major facilitator superfamily (MFS) profile domain-containing protein</fullName>
    </recommendedName>
</protein>
<proteinExistence type="predicted"/>
<keyword evidence="6" id="KW-1185">Reference proteome</keyword>